<evidence type="ECO:0000256" key="1">
    <source>
        <dbReference type="SAM" id="MobiDB-lite"/>
    </source>
</evidence>
<dbReference type="EMBL" id="CAJNOK010005288">
    <property type="protein sequence ID" value="CAF0967396.1"/>
    <property type="molecule type" value="Genomic_DNA"/>
</dbReference>
<keyword evidence="6" id="KW-1185">Reference proteome</keyword>
<feature type="region of interest" description="Disordered" evidence="1">
    <location>
        <begin position="118"/>
        <end position="140"/>
    </location>
</feature>
<comment type="caution">
    <text evidence="3">The sequence shown here is derived from an EMBL/GenBank/DDBJ whole genome shotgun (WGS) entry which is preliminary data.</text>
</comment>
<dbReference type="AlphaFoldDB" id="A0A814TSK5"/>
<dbReference type="Proteomes" id="UP000681722">
    <property type="component" value="Unassembled WGS sequence"/>
</dbReference>
<feature type="compositionally biased region" description="Low complexity" evidence="1">
    <location>
        <begin position="118"/>
        <end position="133"/>
    </location>
</feature>
<dbReference type="Proteomes" id="UP000677228">
    <property type="component" value="Unassembled WGS sequence"/>
</dbReference>
<evidence type="ECO:0000313" key="6">
    <source>
        <dbReference type="Proteomes" id="UP000663829"/>
    </source>
</evidence>
<reference evidence="3" key="1">
    <citation type="submission" date="2021-02" db="EMBL/GenBank/DDBJ databases">
        <authorList>
            <person name="Nowell W R."/>
        </authorList>
    </citation>
    <scope>NUCLEOTIDE SEQUENCE</scope>
</reference>
<accession>A0A814TSK5</accession>
<dbReference type="EMBL" id="CAJNOQ010007245">
    <property type="protein sequence ID" value="CAF1162032.1"/>
    <property type="molecule type" value="Genomic_DNA"/>
</dbReference>
<evidence type="ECO:0000313" key="2">
    <source>
        <dbReference type="EMBL" id="CAF0967396.1"/>
    </source>
</evidence>
<organism evidence="3 6">
    <name type="scientific">Didymodactylos carnosus</name>
    <dbReference type="NCBI Taxonomy" id="1234261"/>
    <lineage>
        <taxon>Eukaryota</taxon>
        <taxon>Metazoa</taxon>
        <taxon>Spiralia</taxon>
        <taxon>Gnathifera</taxon>
        <taxon>Rotifera</taxon>
        <taxon>Eurotatoria</taxon>
        <taxon>Bdelloidea</taxon>
        <taxon>Philodinida</taxon>
        <taxon>Philodinidae</taxon>
        <taxon>Didymodactylos</taxon>
    </lineage>
</organism>
<dbReference type="EMBL" id="CAJOBA010005294">
    <property type="protein sequence ID" value="CAF3739086.1"/>
    <property type="molecule type" value="Genomic_DNA"/>
</dbReference>
<evidence type="ECO:0000313" key="4">
    <source>
        <dbReference type="EMBL" id="CAF3739086.1"/>
    </source>
</evidence>
<evidence type="ECO:0000313" key="5">
    <source>
        <dbReference type="EMBL" id="CAF3925638.1"/>
    </source>
</evidence>
<evidence type="ECO:0000313" key="3">
    <source>
        <dbReference type="EMBL" id="CAF1162032.1"/>
    </source>
</evidence>
<protein>
    <submittedName>
        <fullName evidence="3">Uncharacterized protein</fullName>
    </submittedName>
</protein>
<dbReference type="Proteomes" id="UP000663829">
    <property type="component" value="Unassembled WGS sequence"/>
</dbReference>
<dbReference type="Proteomes" id="UP000682733">
    <property type="component" value="Unassembled WGS sequence"/>
</dbReference>
<dbReference type="EMBL" id="CAJOBC010007245">
    <property type="protein sequence ID" value="CAF3925638.1"/>
    <property type="molecule type" value="Genomic_DNA"/>
</dbReference>
<proteinExistence type="predicted"/>
<gene>
    <name evidence="3" type="ORF">GPM918_LOCUS21729</name>
    <name evidence="2" type="ORF">OVA965_LOCUS12920</name>
    <name evidence="5" type="ORF">SRO942_LOCUS21727</name>
    <name evidence="4" type="ORF">TMI583_LOCUS12924</name>
</gene>
<sequence length="140" mass="15423">MLGLSVDTLKELGVNKILQPMLHFVLNQQADPNIENHKTGIENMIADIKGNDIDISLDKFHALPNAYRVEHILNDTKLPSVKLTQPKFIEETQKLCKVIINSATLGFKRSSEGMLSSSLSTATSSSAETSRTTPYTDPPN</sequence>
<name>A0A814TSK5_9BILA</name>
<dbReference type="OrthoDB" id="310103at2759"/>